<feature type="region of interest" description="Disordered" evidence="8">
    <location>
        <begin position="1"/>
        <end position="20"/>
    </location>
</feature>
<evidence type="ECO:0000256" key="5">
    <source>
        <dbReference type="ARBA" id="ARBA00023125"/>
    </source>
</evidence>
<dbReference type="PANTHER" id="PTHR31845">
    <property type="entry name" value="FINGER DOMAIN PROTEIN, PUTATIVE-RELATED"/>
    <property type="match status" value="1"/>
</dbReference>
<evidence type="ECO:0000313" key="10">
    <source>
        <dbReference type="EMBL" id="CEP61119.1"/>
    </source>
</evidence>
<dbReference type="InterPro" id="IPR001138">
    <property type="entry name" value="Zn2Cys6_DnaBD"/>
</dbReference>
<keyword evidence="6" id="KW-0804">Transcription</keyword>
<evidence type="ECO:0000313" key="11">
    <source>
        <dbReference type="Proteomes" id="UP000054304"/>
    </source>
</evidence>
<dbReference type="GO" id="GO:0005634">
    <property type="term" value="C:nucleus"/>
    <property type="evidence" value="ECO:0007669"/>
    <property type="project" value="UniProtKB-SubCell"/>
</dbReference>
<gene>
    <name evidence="10" type="ORF">LALA0_S02e07140g</name>
</gene>
<dbReference type="Gene3D" id="4.10.240.10">
    <property type="entry name" value="Zn(2)-C6 fungal-type DNA-binding domain"/>
    <property type="match status" value="1"/>
</dbReference>
<proteinExistence type="predicted"/>
<dbReference type="STRING" id="1245769.A0A0C7N3F1"/>
<dbReference type="GO" id="GO:0008270">
    <property type="term" value="F:zinc ion binding"/>
    <property type="evidence" value="ECO:0007669"/>
    <property type="project" value="InterPro"/>
</dbReference>
<sequence length="727" mass="82356">MTDQGVGRIQKPRKHHSNGNRALKACDTCRRMKTRCIPSPIPSEHRCLRCDSLNLRCSFQDLWEAEGENGVRSGESKTETTEFGKSNNTGYSTSYESAELTKRLLKSGYTPDNFAIHSKLLQNVNNNVTRILELMESSSTKLPKTIDRKQHDDVSSAFDAMTASPRPAVNELNNLSSSAIGLANFRAGSLEIGETSARSGHRVSMPHLASPFAMFTQLTDSENIPLPITKLYTRVVIPEETTSDVVDMNLLSLDEVALLMESFRQGYGKWCSFPELMDSGDLVKALRSRNASLLLTAVCVLALRYTIQHHDLKTRIYKTLLQKLKDDLDFNLRAVPQTVEFIQAMVLLSLYANSFSSDIMTFDAWYLSGIGLQHYLTLTVTSGDYKDDTGLNQASNVEVHSALDEDDFMDSDLSPTFKRLQLFRLWNHLCLAHIANCVFSGRMCIIDGVRADLCRRTLDFSKSTNFDGRMVAEISLHLILYNFVQQCALSPLDEASGAAAYRTVKEELRIWNEEWEYLLTQPIYPSKQYAEFALDYTRTIVLYTWFHRLYRASKASAATSGNLSSDNGIIKGSGIEIQKTPTKIPSQEVSISNVVSSMPIKTQLKLLEHSRKAVEAMVTENFENFRFLSDQLIFQCVHLSLMCLVVARKLFDSESTVFKEEKLEQVLSDVKKFSLRLHKIREGELKSFWVEEVDLRIPSVILQYHKSIEACLRDKFPEYEIQVDDDL</sequence>
<feature type="region of interest" description="Disordered" evidence="8">
    <location>
        <begin position="69"/>
        <end position="88"/>
    </location>
</feature>
<keyword evidence="2" id="KW-0479">Metal-binding</keyword>
<evidence type="ECO:0000256" key="6">
    <source>
        <dbReference type="ARBA" id="ARBA00023163"/>
    </source>
</evidence>
<dbReference type="PANTHER" id="PTHR31845:SF34">
    <property type="entry name" value="TRANSCRIPTIONAL ACTIVATOR OF PROTEASES PRTT"/>
    <property type="match status" value="1"/>
</dbReference>
<evidence type="ECO:0000256" key="1">
    <source>
        <dbReference type="ARBA" id="ARBA00004123"/>
    </source>
</evidence>
<dbReference type="PROSITE" id="PS00463">
    <property type="entry name" value="ZN2_CY6_FUNGAL_1"/>
    <property type="match status" value="1"/>
</dbReference>
<dbReference type="GeneID" id="34684533"/>
<dbReference type="InterPro" id="IPR036864">
    <property type="entry name" value="Zn2-C6_fun-type_DNA-bd_sf"/>
</dbReference>
<dbReference type="AlphaFoldDB" id="A0A0C7N3F1"/>
<evidence type="ECO:0000256" key="4">
    <source>
        <dbReference type="ARBA" id="ARBA00023015"/>
    </source>
</evidence>
<dbReference type="Pfam" id="PF00172">
    <property type="entry name" value="Zn_clus"/>
    <property type="match status" value="1"/>
</dbReference>
<keyword evidence="11" id="KW-1185">Reference proteome</keyword>
<dbReference type="SUPFAM" id="SSF57701">
    <property type="entry name" value="Zn2/Cys6 DNA-binding domain"/>
    <property type="match status" value="1"/>
</dbReference>
<keyword evidence="4" id="KW-0805">Transcription regulation</keyword>
<feature type="domain" description="Zn(2)-C6 fungal-type" evidence="9">
    <location>
        <begin position="25"/>
        <end position="59"/>
    </location>
</feature>
<evidence type="ECO:0000256" key="2">
    <source>
        <dbReference type="ARBA" id="ARBA00022723"/>
    </source>
</evidence>
<dbReference type="SMART" id="SM00066">
    <property type="entry name" value="GAL4"/>
    <property type="match status" value="1"/>
</dbReference>
<dbReference type="CDD" id="cd12148">
    <property type="entry name" value="fungal_TF_MHR"/>
    <property type="match status" value="1"/>
</dbReference>
<dbReference type="GO" id="GO:0000981">
    <property type="term" value="F:DNA-binding transcription factor activity, RNA polymerase II-specific"/>
    <property type="evidence" value="ECO:0007669"/>
    <property type="project" value="InterPro"/>
</dbReference>
<dbReference type="CDD" id="cd00067">
    <property type="entry name" value="GAL4"/>
    <property type="match status" value="1"/>
</dbReference>
<comment type="subcellular location">
    <subcellularLocation>
        <location evidence="1">Nucleus</location>
    </subcellularLocation>
</comment>
<dbReference type="HOGENOM" id="CLU_021797_0_0_1"/>
<dbReference type="EMBL" id="LN736361">
    <property type="protein sequence ID" value="CEP61119.1"/>
    <property type="molecule type" value="Genomic_DNA"/>
</dbReference>
<name>A0A0C7N3F1_9SACH</name>
<organism evidence="10 11">
    <name type="scientific">Lachancea lanzarotensis</name>
    <dbReference type="NCBI Taxonomy" id="1245769"/>
    <lineage>
        <taxon>Eukaryota</taxon>
        <taxon>Fungi</taxon>
        <taxon>Dikarya</taxon>
        <taxon>Ascomycota</taxon>
        <taxon>Saccharomycotina</taxon>
        <taxon>Saccharomycetes</taxon>
        <taxon>Saccharomycetales</taxon>
        <taxon>Saccharomycetaceae</taxon>
        <taxon>Lachancea</taxon>
    </lineage>
</organism>
<evidence type="ECO:0000259" key="9">
    <source>
        <dbReference type="PROSITE" id="PS50048"/>
    </source>
</evidence>
<protein>
    <submittedName>
        <fullName evidence="10">LALA0S02e07140g1_1</fullName>
    </submittedName>
</protein>
<keyword evidence="3" id="KW-0862">Zinc</keyword>
<dbReference type="GO" id="GO:0000976">
    <property type="term" value="F:transcription cis-regulatory region binding"/>
    <property type="evidence" value="ECO:0007669"/>
    <property type="project" value="TreeGrafter"/>
</dbReference>
<dbReference type="InterPro" id="IPR051089">
    <property type="entry name" value="prtT"/>
</dbReference>
<reference evidence="10 11" key="1">
    <citation type="submission" date="2014-12" db="EMBL/GenBank/DDBJ databases">
        <authorList>
            <person name="Neuveglise Cecile"/>
        </authorList>
    </citation>
    <scope>NUCLEOTIDE SEQUENCE [LARGE SCALE GENOMIC DNA]</scope>
    <source>
        <strain evidence="10 11">CBS 12615</strain>
    </source>
</reference>
<dbReference type="OrthoDB" id="2595934at2759"/>
<keyword evidence="5" id="KW-0238">DNA-binding</keyword>
<dbReference type="RefSeq" id="XP_022627355.1">
    <property type="nucleotide sequence ID" value="XM_022773873.1"/>
</dbReference>
<evidence type="ECO:0000256" key="8">
    <source>
        <dbReference type="SAM" id="MobiDB-lite"/>
    </source>
</evidence>
<dbReference type="PROSITE" id="PS50048">
    <property type="entry name" value="ZN2_CY6_FUNGAL_2"/>
    <property type="match status" value="1"/>
</dbReference>
<evidence type="ECO:0000256" key="3">
    <source>
        <dbReference type="ARBA" id="ARBA00022833"/>
    </source>
</evidence>
<accession>A0A0C7N3F1</accession>
<keyword evidence="7" id="KW-0539">Nucleus</keyword>
<dbReference type="Proteomes" id="UP000054304">
    <property type="component" value="Unassembled WGS sequence"/>
</dbReference>
<evidence type="ECO:0000256" key="7">
    <source>
        <dbReference type="ARBA" id="ARBA00023242"/>
    </source>
</evidence>